<dbReference type="CDD" id="cd00190">
    <property type="entry name" value="Tryp_SPc"/>
    <property type="match status" value="1"/>
</dbReference>
<feature type="signal peptide" evidence="4">
    <location>
        <begin position="1"/>
        <end position="19"/>
    </location>
</feature>
<evidence type="ECO:0000259" key="5">
    <source>
        <dbReference type="PROSITE" id="PS50240"/>
    </source>
</evidence>
<dbReference type="AlphaFoldDB" id="A0A1I8MA96"/>
<dbReference type="SMART" id="SM00020">
    <property type="entry name" value="Tryp_SPc"/>
    <property type="match status" value="1"/>
</dbReference>
<feature type="domain" description="Peptidase S1" evidence="5">
    <location>
        <begin position="22"/>
        <end position="270"/>
    </location>
</feature>
<dbReference type="GO" id="GO:0006508">
    <property type="term" value="P:proteolysis"/>
    <property type="evidence" value="ECO:0007669"/>
    <property type="project" value="UniProtKB-KW"/>
</dbReference>
<dbReference type="KEGG" id="mde:101898861"/>
<evidence type="ECO:0000313" key="6">
    <source>
        <dbReference type="EnsemblMetazoa" id="MDOA002828-PA"/>
    </source>
</evidence>
<dbReference type="EnsemblMetazoa" id="MDOA002828-RA">
    <property type="protein sequence ID" value="MDOA002828-PA"/>
    <property type="gene ID" value="MDOA002828"/>
</dbReference>
<keyword evidence="7" id="KW-1185">Reference proteome</keyword>
<dbReference type="FunFam" id="2.40.10.10:FF:000068">
    <property type="entry name" value="transmembrane protease serine 2"/>
    <property type="match status" value="1"/>
</dbReference>
<evidence type="ECO:0000256" key="4">
    <source>
        <dbReference type="SAM" id="SignalP"/>
    </source>
</evidence>
<dbReference type="Proteomes" id="UP001652621">
    <property type="component" value="Unplaced"/>
</dbReference>
<keyword evidence="4" id="KW-0732">Signal</keyword>
<dbReference type="InterPro" id="IPR043504">
    <property type="entry name" value="Peptidase_S1_PA_chymotrypsin"/>
</dbReference>
<dbReference type="OrthoDB" id="6380398at2759"/>
<dbReference type="PANTHER" id="PTHR24256">
    <property type="entry name" value="TRYPTASE-RELATED"/>
    <property type="match status" value="1"/>
</dbReference>
<name>A0A1I8MA96_MUSDO</name>
<dbReference type="RefSeq" id="XP_005191859.1">
    <property type="nucleotide sequence ID" value="XM_005191802.3"/>
</dbReference>
<gene>
    <name evidence="6" type="primary">101898861</name>
    <name evidence="8" type="synonym">LOC101898861</name>
</gene>
<organism evidence="6">
    <name type="scientific">Musca domestica</name>
    <name type="common">House fly</name>
    <dbReference type="NCBI Taxonomy" id="7370"/>
    <lineage>
        <taxon>Eukaryota</taxon>
        <taxon>Metazoa</taxon>
        <taxon>Ecdysozoa</taxon>
        <taxon>Arthropoda</taxon>
        <taxon>Hexapoda</taxon>
        <taxon>Insecta</taxon>
        <taxon>Pterygota</taxon>
        <taxon>Neoptera</taxon>
        <taxon>Endopterygota</taxon>
        <taxon>Diptera</taxon>
        <taxon>Brachycera</taxon>
        <taxon>Muscomorpha</taxon>
        <taxon>Muscoidea</taxon>
        <taxon>Muscidae</taxon>
        <taxon>Musca</taxon>
    </lineage>
</organism>
<dbReference type="InterPro" id="IPR051487">
    <property type="entry name" value="Ser/Thr_Proteases_Immune/Dev"/>
</dbReference>
<keyword evidence="3" id="KW-0645">Protease</keyword>
<evidence type="ECO:0000256" key="2">
    <source>
        <dbReference type="ARBA" id="ARBA00024195"/>
    </source>
</evidence>
<dbReference type="InterPro" id="IPR001314">
    <property type="entry name" value="Peptidase_S1A"/>
</dbReference>
<evidence type="ECO:0000256" key="1">
    <source>
        <dbReference type="ARBA" id="ARBA00023157"/>
    </source>
</evidence>
<dbReference type="GO" id="GO:0004252">
    <property type="term" value="F:serine-type endopeptidase activity"/>
    <property type="evidence" value="ECO:0007669"/>
    <property type="project" value="InterPro"/>
</dbReference>
<dbReference type="PROSITE" id="PS00135">
    <property type="entry name" value="TRYPSIN_SER"/>
    <property type="match status" value="1"/>
</dbReference>
<keyword evidence="3" id="KW-0378">Hydrolase</keyword>
<dbReference type="InterPro" id="IPR033116">
    <property type="entry name" value="TRYPSIN_SER"/>
</dbReference>
<proteinExistence type="inferred from homology"/>
<dbReference type="eggNOG" id="KOG3627">
    <property type="taxonomic scope" value="Eukaryota"/>
</dbReference>
<protein>
    <submittedName>
        <fullName evidence="8">Granzyme K</fullName>
    </submittedName>
</protein>
<evidence type="ECO:0000256" key="3">
    <source>
        <dbReference type="RuleBase" id="RU363034"/>
    </source>
</evidence>
<keyword evidence="3" id="KW-0720">Serine protease</keyword>
<accession>A0A1I8MA96</accession>
<dbReference type="PROSITE" id="PS00134">
    <property type="entry name" value="TRYPSIN_HIS"/>
    <property type="match status" value="1"/>
</dbReference>
<dbReference type="Pfam" id="PF00089">
    <property type="entry name" value="Trypsin"/>
    <property type="match status" value="1"/>
</dbReference>
<reference evidence="8" key="2">
    <citation type="submission" date="2025-04" db="UniProtKB">
        <authorList>
            <consortium name="RefSeq"/>
        </authorList>
    </citation>
    <scope>IDENTIFICATION</scope>
    <source>
        <strain evidence="8">Aabys</strain>
    </source>
</reference>
<dbReference type="InterPro" id="IPR009003">
    <property type="entry name" value="Peptidase_S1_PA"/>
</dbReference>
<dbReference type="PRINTS" id="PR00722">
    <property type="entry name" value="CHYMOTRYPSIN"/>
</dbReference>
<dbReference type="PROSITE" id="PS50240">
    <property type="entry name" value="TRYPSIN_DOM"/>
    <property type="match status" value="1"/>
</dbReference>
<dbReference type="VEuPathDB" id="VectorBase:MDOMA2_017941"/>
<comment type="similarity">
    <text evidence="2">Belongs to the peptidase S1 family. CLIP subfamily.</text>
</comment>
<keyword evidence="1" id="KW-1015">Disulfide bond</keyword>
<dbReference type="InterPro" id="IPR018114">
    <property type="entry name" value="TRYPSIN_HIS"/>
</dbReference>
<dbReference type="VEuPathDB" id="VectorBase:MDOA002828"/>
<dbReference type="SUPFAM" id="SSF50494">
    <property type="entry name" value="Trypsin-like serine proteases"/>
    <property type="match status" value="1"/>
</dbReference>
<dbReference type="InterPro" id="IPR001254">
    <property type="entry name" value="Trypsin_dom"/>
</dbReference>
<evidence type="ECO:0000313" key="8">
    <source>
        <dbReference type="RefSeq" id="XP_005191859.1"/>
    </source>
</evidence>
<sequence>MLIYSFIFVVSALQTSTESIPIVGGKPVTRSGNWGIPKYPYMVSLQEEFIIPERESYFKHFCGGTLLNEKWILTAGHCLWRKNVNTIFAIIGHENLTNINPLERLAVDKIEFISFQPGSLQNDIALLRLKHPYRSSLPPQFNFYGKLPHYGMKAYRKDPCKIIGFGAKHHAGLSQDYLEEAEVYVISNKKCRHLLGYVWAPQKGANTVCALGYGQDTCQGDSGGPLICKYDGIDYIYGIVSHGLTCGLIGIPSVYTVTGPYIEWIRLVIGD</sequence>
<reference evidence="6" key="1">
    <citation type="submission" date="2020-05" db="UniProtKB">
        <authorList>
            <consortium name="EnsemblMetazoa"/>
        </authorList>
    </citation>
    <scope>IDENTIFICATION</scope>
    <source>
        <strain evidence="6">Aabys</strain>
    </source>
</reference>
<feature type="chain" id="PRO_5044560119" evidence="4">
    <location>
        <begin position="20"/>
        <end position="271"/>
    </location>
</feature>
<evidence type="ECO:0000313" key="7">
    <source>
        <dbReference type="Proteomes" id="UP001652621"/>
    </source>
</evidence>
<dbReference type="GeneID" id="101898861"/>
<dbReference type="STRING" id="7370.A0A1I8MA96"/>
<dbReference type="Gene3D" id="2.40.10.10">
    <property type="entry name" value="Trypsin-like serine proteases"/>
    <property type="match status" value="2"/>
</dbReference>